<accession>A0ABT8FE68</accession>
<evidence type="ECO:0000256" key="2">
    <source>
        <dbReference type="ARBA" id="ARBA00022676"/>
    </source>
</evidence>
<dbReference type="GO" id="GO:0016757">
    <property type="term" value="F:glycosyltransferase activity"/>
    <property type="evidence" value="ECO:0007669"/>
    <property type="project" value="UniProtKB-KW"/>
</dbReference>
<sequence>MTLDAIDIVVPFYGRVDYLAATVDSVLAQDDPRWRLTVVEDGRHDGLGTPAWQRRLEDPRVRWVTNPERLGLTRNFQRALDLVDHEWCVFPGCDDVLLPHYVRTIREVVTHGTTIDMVLPAVQVIDESGRRSAPLADRVKRLLRARQPAAELHGEGLAASLMHGNWLYFPALSWRSSRIKEIGFRQDLPTTLDLALAVEVVRRGGVLALTDVEAFQYRRHGLSESSLAASTRTRFVEERLLFSELEAAFSAMGWPRAARAARWHVTSRLHRGVAHVARRRTGGRLRVGPS</sequence>
<dbReference type="RefSeq" id="WP_300951937.1">
    <property type="nucleotide sequence ID" value="NZ_JAUHJQ010000002.1"/>
</dbReference>
<dbReference type="CDD" id="cd00761">
    <property type="entry name" value="Glyco_tranf_GTA_type"/>
    <property type="match status" value="1"/>
</dbReference>
<dbReference type="InterPro" id="IPR050834">
    <property type="entry name" value="Glycosyltransf_2"/>
</dbReference>
<comment type="caution">
    <text evidence="5">The sequence shown here is derived from an EMBL/GenBank/DDBJ whole genome shotgun (WGS) entry which is preliminary data.</text>
</comment>
<evidence type="ECO:0000259" key="4">
    <source>
        <dbReference type="Pfam" id="PF00535"/>
    </source>
</evidence>
<dbReference type="Proteomes" id="UP001168620">
    <property type="component" value="Unassembled WGS sequence"/>
</dbReference>
<keyword evidence="3 5" id="KW-0808">Transferase</keyword>
<dbReference type="InterPro" id="IPR001173">
    <property type="entry name" value="Glyco_trans_2-like"/>
</dbReference>
<evidence type="ECO:0000256" key="3">
    <source>
        <dbReference type="ARBA" id="ARBA00022679"/>
    </source>
</evidence>
<dbReference type="InterPro" id="IPR029044">
    <property type="entry name" value="Nucleotide-diphossugar_trans"/>
</dbReference>
<feature type="domain" description="Glycosyltransferase 2-like" evidence="4">
    <location>
        <begin position="8"/>
        <end position="133"/>
    </location>
</feature>
<gene>
    <name evidence="5" type="ORF">QWY28_08395</name>
</gene>
<dbReference type="EMBL" id="JAUHJQ010000002">
    <property type="protein sequence ID" value="MDN4172956.1"/>
    <property type="molecule type" value="Genomic_DNA"/>
</dbReference>
<dbReference type="SUPFAM" id="SSF53448">
    <property type="entry name" value="Nucleotide-diphospho-sugar transferases"/>
    <property type="match status" value="1"/>
</dbReference>
<keyword evidence="2 5" id="KW-0328">Glycosyltransferase</keyword>
<organism evidence="5 6">
    <name type="scientific">Nocardioides oceani</name>
    <dbReference type="NCBI Taxonomy" id="3058369"/>
    <lineage>
        <taxon>Bacteria</taxon>
        <taxon>Bacillati</taxon>
        <taxon>Actinomycetota</taxon>
        <taxon>Actinomycetes</taxon>
        <taxon>Propionibacteriales</taxon>
        <taxon>Nocardioidaceae</taxon>
        <taxon>Nocardioides</taxon>
    </lineage>
</organism>
<dbReference type="PANTHER" id="PTHR43685:SF5">
    <property type="entry name" value="GLYCOSYLTRANSFERASE EPSE-RELATED"/>
    <property type="match status" value="1"/>
</dbReference>
<evidence type="ECO:0000313" key="6">
    <source>
        <dbReference type="Proteomes" id="UP001168620"/>
    </source>
</evidence>
<reference evidence="5" key="1">
    <citation type="submission" date="2023-06" db="EMBL/GenBank/DDBJ databases">
        <title>Draft genome sequence of Nocardioides sp. SOB77.</title>
        <authorList>
            <person name="Zhang G."/>
        </authorList>
    </citation>
    <scope>NUCLEOTIDE SEQUENCE</scope>
    <source>
        <strain evidence="5">SOB77</strain>
    </source>
</reference>
<dbReference type="Gene3D" id="3.90.550.10">
    <property type="entry name" value="Spore Coat Polysaccharide Biosynthesis Protein SpsA, Chain A"/>
    <property type="match status" value="1"/>
</dbReference>
<dbReference type="PANTHER" id="PTHR43685">
    <property type="entry name" value="GLYCOSYLTRANSFERASE"/>
    <property type="match status" value="1"/>
</dbReference>
<dbReference type="EC" id="2.4.-.-" evidence="5"/>
<comment type="similarity">
    <text evidence="1">Belongs to the glycosyltransferase 2 family.</text>
</comment>
<keyword evidence="6" id="KW-1185">Reference proteome</keyword>
<evidence type="ECO:0000313" key="5">
    <source>
        <dbReference type="EMBL" id="MDN4172956.1"/>
    </source>
</evidence>
<evidence type="ECO:0000256" key="1">
    <source>
        <dbReference type="ARBA" id="ARBA00006739"/>
    </source>
</evidence>
<protein>
    <submittedName>
        <fullName evidence="5">Glycosyltransferase family 2 protein</fullName>
        <ecNumber evidence="5">2.4.-.-</ecNumber>
    </submittedName>
</protein>
<name>A0ABT8FE68_9ACTN</name>
<proteinExistence type="inferred from homology"/>
<dbReference type="Pfam" id="PF00535">
    <property type="entry name" value="Glycos_transf_2"/>
    <property type="match status" value="1"/>
</dbReference>